<protein>
    <submittedName>
        <fullName evidence="2">Uncharacterized protein</fullName>
    </submittedName>
</protein>
<proteinExistence type="predicted"/>
<organism evidence="2 3">
    <name type="scientific">Sorangium cellulosum</name>
    <name type="common">Polyangium cellulosum</name>
    <dbReference type="NCBI Taxonomy" id="56"/>
    <lineage>
        <taxon>Bacteria</taxon>
        <taxon>Pseudomonadati</taxon>
        <taxon>Myxococcota</taxon>
        <taxon>Polyangia</taxon>
        <taxon>Polyangiales</taxon>
        <taxon>Polyangiaceae</taxon>
        <taxon>Sorangium</taxon>
    </lineage>
</organism>
<feature type="region of interest" description="Disordered" evidence="1">
    <location>
        <begin position="1"/>
        <end position="24"/>
    </location>
</feature>
<sequence length="146" mass="15861">RRRARDGLRGRPPRAGTSAVSAAPGSGSYLDEIFAAIRGGASQLTAMKTWLSSAERAASSPWRFQFLAAARAAHRQAGALLDATEEQLRQLGPADQVPAPLDQLPRNIAAMRADLLAEERHLHRLETEATSREHARDEASRRGRSS</sequence>
<dbReference type="EMBL" id="JEMB01002069">
    <property type="protein sequence ID" value="KYF83677.1"/>
    <property type="molecule type" value="Genomic_DNA"/>
</dbReference>
<feature type="region of interest" description="Disordered" evidence="1">
    <location>
        <begin position="122"/>
        <end position="146"/>
    </location>
</feature>
<dbReference type="Proteomes" id="UP000075635">
    <property type="component" value="Unassembled WGS sequence"/>
</dbReference>
<accession>A0A150RTW9</accession>
<dbReference type="AlphaFoldDB" id="A0A150RTW9"/>
<evidence type="ECO:0000313" key="3">
    <source>
        <dbReference type="Proteomes" id="UP000075635"/>
    </source>
</evidence>
<evidence type="ECO:0000256" key="1">
    <source>
        <dbReference type="SAM" id="MobiDB-lite"/>
    </source>
</evidence>
<comment type="caution">
    <text evidence="2">The sequence shown here is derived from an EMBL/GenBank/DDBJ whole genome shotgun (WGS) entry which is preliminary data.</text>
</comment>
<evidence type="ECO:0000313" key="2">
    <source>
        <dbReference type="EMBL" id="KYF83677.1"/>
    </source>
</evidence>
<reference evidence="2 3" key="1">
    <citation type="submission" date="2014-02" db="EMBL/GenBank/DDBJ databases">
        <title>The small core and large imbalanced accessory genome model reveals a collaborative survival strategy of Sorangium cellulosum strains in nature.</title>
        <authorList>
            <person name="Han K."/>
            <person name="Peng R."/>
            <person name="Blom J."/>
            <person name="Li Y.-Z."/>
        </authorList>
    </citation>
    <scope>NUCLEOTIDE SEQUENCE [LARGE SCALE GENOMIC DNA]</scope>
    <source>
        <strain evidence="2 3">So0011-07</strain>
    </source>
</reference>
<feature type="non-terminal residue" evidence="2">
    <location>
        <position position="1"/>
    </location>
</feature>
<gene>
    <name evidence="2" type="ORF">BE17_30055</name>
</gene>
<name>A0A150RTW9_SORCE</name>